<comment type="caution">
    <text evidence="1">The sequence shown here is derived from an EMBL/GenBank/DDBJ whole genome shotgun (WGS) entry which is preliminary data.</text>
</comment>
<gene>
    <name evidence="1" type="ORF">ABB22_15060</name>
</gene>
<dbReference type="RefSeq" id="WP_055772585.1">
    <property type="nucleotide sequence ID" value="NZ_LDJG01000026.1"/>
</dbReference>
<sequence length="87" mass="9475">MMKEGGFGAWSCAHAQTRLRPIHRALRGWSRTAQGAAIVAVPHRRGVWSARPGREPPLDPAAVLVAGTGATLRGWRMPRSKVKKGLR</sequence>
<reference evidence="1 2" key="1">
    <citation type="submission" date="2015-05" db="EMBL/GenBank/DDBJ databases">
        <title>Genome sequencing and analysis of members of genus Stenotrophomonas.</title>
        <authorList>
            <person name="Patil P.P."/>
            <person name="Midha S."/>
            <person name="Patil P.B."/>
        </authorList>
    </citation>
    <scope>NUCLEOTIDE SEQUENCE [LARGE SCALE GENOMIC DNA]</scope>
    <source>
        <strain evidence="1 2">DSM 12575</strain>
    </source>
</reference>
<organism evidence="1 2">
    <name type="scientific">Stenotrophomonas nitritireducens</name>
    <dbReference type="NCBI Taxonomy" id="83617"/>
    <lineage>
        <taxon>Bacteria</taxon>
        <taxon>Pseudomonadati</taxon>
        <taxon>Pseudomonadota</taxon>
        <taxon>Gammaproteobacteria</taxon>
        <taxon>Lysobacterales</taxon>
        <taxon>Lysobacteraceae</taxon>
        <taxon>Stenotrophomonas</taxon>
    </lineage>
</organism>
<keyword evidence="2" id="KW-1185">Reference proteome</keyword>
<accession>A0ABR5NGQ5</accession>
<proteinExistence type="predicted"/>
<protein>
    <submittedName>
        <fullName evidence="1">Uncharacterized protein</fullName>
    </submittedName>
</protein>
<name>A0ABR5NGQ5_9GAMM</name>
<dbReference type="Proteomes" id="UP000050902">
    <property type="component" value="Unassembled WGS sequence"/>
</dbReference>
<dbReference type="EMBL" id="LDJG01000026">
    <property type="protein sequence ID" value="KRG55023.1"/>
    <property type="molecule type" value="Genomic_DNA"/>
</dbReference>
<evidence type="ECO:0000313" key="2">
    <source>
        <dbReference type="Proteomes" id="UP000050902"/>
    </source>
</evidence>
<evidence type="ECO:0000313" key="1">
    <source>
        <dbReference type="EMBL" id="KRG55023.1"/>
    </source>
</evidence>